<dbReference type="InterPro" id="IPR001789">
    <property type="entry name" value="Sig_transdc_resp-reg_receiver"/>
</dbReference>
<dbReference type="InterPro" id="IPR001633">
    <property type="entry name" value="EAL_dom"/>
</dbReference>
<dbReference type="InterPro" id="IPR050706">
    <property type="entry name" value="Cyclic-di-GMP_PDE-like"/>
</dbReference>
<organism evidence="6 7">
    <name type="scientific">Pseudomonas cavernae</name>
    <dbReference type="NCBI Taxonomy" id="2320867"/>
    <lineage>
        <taxon>Bacteria</taxon>
        <taxon>Pseudomonadati</taxon>
        <taxon>Pseudomonadota</taxon>
        <taxon>Gammaproteobacteria</taxon>
        <taxon>Pseudomonadales</taxon>
        <taxon>Pseudomonadaceae</taxon>
        <taxon>Pseudomonas</taxon>
    </lineage>
</organism>
<dbReference type="PROSITE" id="PS50887">
    <property type="entry name" value="GGDEF"/>
    <property type="match status" value="1"/>
</dbReference>
<evidence type="ECO:0000256" key="2">
    <source>
        <dbReference type="SAM" id="Coils"/>
    </source>
</evidence>
<dbReference type="CDD" id="cd00156">
    <property type="entry name" value="REC"/>
    <property type="match status" value="1"/>
</dbReference>
<dbReference type="PANTHER" id="PTHR33121">
    <property type="entry name" value="CYCLIC DI-GMP PHOSPHODIESTERASE PDEF"/>
    <property type="match status" value="1"/>
</dbReference>
<dbReference type="InterPro" id="IPR035919">
    <property type="entry name" value="EAL_sf"/>
</dbReference>
<dbReference type="PROSITE" id="PS50883">
    <property type="entry name" value="EAL"/>
    <property type="match status" value="1"/>
</dbReference>
<dbReference type="Pfam" id="PF00990">
    <property type="entry name" value="GGDEF"/>
    <property type="match status" value="1"/>
</dbReference>
<feature type="domain" description="GGDEF" evidence="5">
    <location>
        <begin position="297"/>
        <end position="427"/>
    </location>
</feature>
<dbReference type="Gene3D" id="3.30.450.20">
    <property type="entry name" value="PAS domain"/>
    <property type="match status" value="1"/>
</dbReference>
<dbReference type="SUPFAM" id="SSF52172">
    <property type="entry name" value="CheY-like"/>
    <property type="match status" value="1"/>
</dbReference>
<dbReference type="InterPro" id="IPR000014">
    <property type="entry name" value="PAS"/>
</dbReference>
<dbReference type="Proteomes" id="UP000265560">
    <property type="component" value="Chromosome"/>
</dbReference>
<evidence type="ECO:0000313" key="7">
    <source>
        <dbReference type="Proteomes" id="UP000265560"/>
    </source>
</evidence>
<proteinExistence type="predicted"/>
<feature type="domain" description="EAL" evidence="4">
    <location>
        <begin position="437"/>
        <end position="688"/>
    </location>
</feature>
<dbReference type="OrthoDB" id="7052318at2"/>
<dbReference type="NCBIfam" id="TIGR00254">
    <property type="entry name" value="GGDEF"/>
    <property type="match status" value="1"/>
</dbReference>
<dbReference type="InterPro" id="IPR035965">
    <property type="entry name" value="PAS-like_dom_sf"/>
</dbReference>
<dbReference type="Gene3D" id="3.40.50.2300">
    <property type="match status" value="1"/>
</dbReference>
<gene>
    <name evidence="6" type="ORF">D3880_20060</name>
</gene>
<dbReference type="InterPro" id="IPR011006">
    <property type="entry name" value="CheY-like_superfamily"/>
</dbReference>
<dbReference type="GO" id="GO:0000160">
    <property type="term" value="P:phosphorelay signal transduction system"/>
    <property type="evidence" value="ECO:0007669"/>
    <property type="project" value="InterPro"/>
</dbReference>
<dbReference type="InterPro" id="IPR043128">
    <property type="entry name" value="Rev_trsase/Diguanyl_cyclase"/>
</dbReference>
<dbReference type="GO" id="GO:0071111">
    <property type="term" value="F:cyclic-guanylate-specific phosphodiesterase activity"/>
    <property type="evidence" value="ECO:0007669"/>
    <property type="project" value="InterPro"/>
</dbReference>
<dbReference type="NCBIfam" id="TIGR00229">
    <property type="entry name" value="sensory_box"/>
    <property type="match status" value="1"/>
</dbReference>
<dbReference type="PROSITE" id="PS50110">
    <property type="entry name" value="RESPONSE_REGULATORY"/>
    <property type="match status" value="1"/>
</dbReference>
<dbReference type="SUPFAM" id="SSF141868">
    <property type="entry name" value="EAL domain-like"/>
    <property type="match status" value="1"/>
</dbReference>
<reference evidence="7" key="1">
    <citation type="submission" date="2018-09" db="EMBL/GenBank/DDBJ databases">
        <authorList>
            <person name="Zhu H."/>
        </authorList>
    </citation>
    <scope>NUCLEOTIDE SEQUENCE [LARGE SCALE GENOMIC DNA]</scope>
    <source>
        <strain evidence="7">K2W31S-8</strain>
    </source>
</reference>
<evidence type="ECO:0000313" key="6">
    <source>
        <dbReference type="EMBL" id="AYC34525.1"/>
    </source>
</evidence>
<keyword evidence="7" id="KW-1185">Reference proteome</keyword>
<dbReference type="RefSeq" id="WP_119895177.1">
    <property type="nucleotide sequence ID" value="NZ_CP032419.1"/>
</dbReference>
<dbReference type="CDD" id="cd01948">
    <property type="entry name" value="EAL"/>
    <property type="match status" value="1"/>
</dbReference>
<evidence type="ECO:0000256" key="1">
    <source>
        <dbReference type="PROSITE-ProRule" id="PRU00169"/>
    </source>
</evidence>
<dbReference type="InterPro" id="IPR000160">
    <property type="entry name" value="GGDEF_dom"/>
</dbReference>
<evidence type="ECO:0000259" key="4">
    <source>
        <dbReference type="PROSITE" id="PS50883"/>
    </source>
</evidence>
<accession>A0A385Z5J6</accession>
<feature type="domain" description="Response regulatory" evidence="3">
    <location>
        <begin position="9"/>
        <end position="124"/>
    </location>
</feature>
<dbReference type="Gene3D" id="3.30.70.270">
    <property type="match status" value="1"/>
</dbReference>
<dbReference type="CDD" id="cd00130">
    <property type="entry name" value="PAS"/>
    <property type="match status" value="1"/>
</dbReference>
<comment type="caution">
    <text evidence="1">Lacks conserved residue(s) required for the propagation of feature annotation.</text>
</comment>
<dbReference type="Pfam" id="PF00563">
    <property type="entry name" value="EAL"/>
    <property type="match status" value="1"/>
</dbReference>
<protein>
    <submittedName>
        <fullName evidence="6">EAL domain-containing protein</fullName>
    </submittedName>
</protein>
<evidence type="ECO:0000259" key="3">
    <source>
        <dbReference type="PROSITE" id="PS50110"/>
    </source>
</evidence>
<dbReference type="AlphaFoldDB" id="A0A385Z5J6"/>
<dbReference type="SUPFAM" id="SSF55073">
    <property type="entry name" value="Nucleotide cyclase"/>
    <property type="match status" value="1"/>
</dbReference>
<dbReference type="EMBL" id="CP032419">
    <property type="protein sequence ID" value="AYC34525.1"/>
    <property type="molecule type" value="Genomic_DNA"/>
</dbReference>
<dbReference type="PANTHER" id="PTHR33121:SF23">
    <property type="entry name" value="CYCLIC DI-GMP PHOSPHODIESTERASE PDEB"/>
    <property type="match status" value="1"/>
</dbReference>
<dbReference type="SMART" id="SM00267">
    <property type="entry name" value="GGDEF"/>
    <property type="match status" value="1"/>
</dbReference>
<dbReference type="InterPro" id="IPR029787">
    <property type="entry name" value="Nucleotide_cyclase"/>
</dbReference>
<evidence type="ECO:0000259" key="5">
    <source>
        <dbReference type="PROSITE" id="PS50887"/>
    </source>
</evidence>
<dbReference type="SMART" id="SM00052">
    <property type="entry name" value="EAL"/>
    <property type="match status" value="1"/>
</dbReference>
<dbReference type="SUPFAM" id="SSF55785">
    <property type="entry name" value="PYP-like sensor domain (PAS domain)"/>
    <property type="match status" value="1"/>
</dbReference>
<feature type="coiled-coil region" evidence="2">
    <location>
        <begin position="116"/>
        <end position="152"/>
    </location>
</feature>
<sequence>MAIEKKTVRLLILEDSQNEAERLVSLFRNAGRATRVHRLTSSDDLADALQQSWDLLIAAPSSDNLEPSEAITAIRRQAKDIPVIQLIAGNDSDDITEALTLGAQDALPQGEDERLILVANRELANLEERRARRAAEVALREAEKRCQLLLDSSVDAITYVHDGMHIYANRSYLKLFDYEDADELEGMPMIDLIASADQGSFKDFLKSYPGSEGGAELACGGVKANGQSFQARMSFSPATYDGEPCIQVVIRAESGNAELEEKLREISSQDLVTGLYNRSHFLELLDAAAERAVNASEQASLAYVRVDRYPTLQAHIGLAGIDLLLTDLANLLRAHFASGVQLARFGDDVFTVLQPGKTPEQSQDSLRSLLKKVEGHLFDVNGRTVQTSLSIGVAGLTETTAKAQDVIDRAHRCADECTGNALRLYSPADELAAAASRGSIVAMLQQALENNSFRLLFQPIISLRGDSQEQYEVLLRLLNPQGEEVPPGDFLGAAKDAGLAEKIDRWVILNSIKLLADHRAKGHNTCLFVHLSSASLQDQTLLPWLSVALKAARLPSDALAFQINEPDAIAYLKPAKVLTQGLNELHCKIALGQFGCALNPFNTLKHLNVDFIKVDGSFSQDLSTADNQEALKTLLASLHAQAKLTIVPFVESASVLATLWQAGVNYIQGYYLQGPSQSMDYDFSAGDD</sequence>
<name>A0A385Z5J6_9PSED</name>
<dbReference type="Gene3D" id="3.20.20.450">
    <property type="entry name" value="EAL domain"/>
    <property type="match status" value="1"/>
</dbReference>
<keyword evidence="2" id="KW-0175">Coiled coil</keyword>
<dbReference type="KEGG" id="pcav:D3880_20060"/>